<reference evidence="2" key="1">
    <citation type="submission" date="2023-06" db="EMBL/GenBank/DDBJ databases">
        <authorList>
            <person name="Delattre M."/>
        </authorList>
    </citation>
    <scope>NUCLEOTIDE SEQUENCE</scope>
    <source>
        <strain evidence="2">AF72</strain>
    </source>
</reference>
<dbReference type="EMBL" id="CATQJA010002535">
    <property type="protein sequence ID" value="CAJ0571121.1"/>
    <property type="molecule type" value="Genomic_DNA"/>
</dbReference>
<proteinExistence type="predicted"/>
<dbReference type="Proteomes" id="UP001177023">
    <property type="component" value="Unassembled WGS sequence"/>
</dbReference>
<organism evidence="2 3">
    <name type="scientific">Mesorhabditis spiculigera</name>
    <dbReference type="NCBI Taxonomy" id="96644"/>
    <lineage>
        <taxon>Eukaryota</taxon>
        <taxon>Metazoa</taxon>
        <taxon>Ecdysozoa</taxon>
        <taxon>Nematoda</taxon>
        <taxon>Chromadorea</taxon>
        <taxon>Rhabditida</taxon>
        <taxon>Rhabditina</taxon>
        <taxon>Rhabditomorpha</taxon>
        <taxon>Rhabditoidea</taxon>
        <taxon>Rhabditidae</taxon>
        <taxon>Mesorhabditinae</taxon>
        <taxon>Mesorhabditis</taxon>
    </lineage>
</organism>
<accession>A0AA36FXT2</accession>
<protein>
    <submittedName>
        <fullName evidence="2">Uncharacterized protein</fullName>
    </submittedName>
</protein>
<gene>
    <name evidence="2" type="ORF">MSPICULIGERA_LOCUS9545</name>
</gene>
<evidence type="ECO:0000256" key="1">
    <source>
        <dbReference type="SAM" id="MobiDB-lite"/>
    </source>
</evidence>
<comment type="caution">
    <text evidence="2">The sequence shown here is derived from an EMBL/GenBank/DDBJ whole genome shotgun (WGS) entry which is preliminary data.</text>
</comment>
<dbReference type="AlphaFoldDB" id="A0AA36FXT2"/>
<name>A0AA36FXT2_9BILA</name>
<feature type="non-terminal residue" evidence="2">
    <location>
        <position position="1"/>
    </location>
</feature>
<feature type="region of interest" description="Disordered" evidence="1">
    <location>
        <begin position="64"/>
        <end position="90"/>
    </location>
</feature>
<sequence>MKAARGIRKLAMIGDATLDMVACPPADLCICYGRFNKMTIATLFGLGLLVLADTLAPKTSVKQRTATTVRNLKGTTSRLSRQTAKSLKKR</sequence>
<evidence type="ECO:0000313" key="3">
    <source>
        <dbReference type="Proteomes" id="UP001177023"/>
    </source>
</evidence>
<evidence type="ECO:0000313" key="2">
    <source>
        <dbReference type="EMBL" id="CAJ0571121.1"/>
    </source>
</evidence>
<keyword evidence="3" id="KW-1185">Reference proteome</keyword>